<feature type="domain" description="Signal transduction histidine kinase internal region" evidence="3">
    <location>
        <begin position="174"/>
        <end position="254"/>
    </location>
</feature>
<dbReference type="Gene3D" id="3.30.565.10">
    <property type="entry name" value="Histidine kinase-like ATPase, C-terminal domain"/>
    <property type="match status" value="1"/>
</dbReference>
<feature type="transmembrane region" description="Helical" evidence="1">
    <location>
        <begin position="135"/>
        <end position="155"/>
    </location>
</feature>
<evidence type="ECO:0000313" key="5">
    <source>
        <dbReference type="Proteomes" id="UP000317894"/>
    </source>
</evidence>
<proteinExistence type="predicted"/>
<gene>
    <name evidence="4" type="ORF">FMM06_02125</name>
</gene>
<evidence type="ECO:0000259" key="2">
    <source>
        <dbReference type="Pfam" id="PF02518"/>
    </source>
</evidence>
<dbReference type="PANTHER" id="PTHR34220">
    <property type="entry name" value="SENSOR HISTIDINE KINASE YPDA"/>
    <property type="match status" value="1"/>
</dbReference>
<keyword evidence="1" id="KW-1133">Transmembrane helix</keyword>
<evidence type="ECO:0000259" key="3">
    <source>
        <dbReference type="Pfam" id="PF06580"/>
    </source>
</evidence>
<feature type="transmembrane region" description="Helical" evidence="1">
    <location>
        <begin position="12"/>
        <end position="31"/>
    </location>
</feature>
<feature type="transmembrane region" description="Helical" evidence="1">
    <location>
        <begin position="81"/>
        <end position="106"/>
    </location>
</feature>
<evidence type="ECO:0000313" key="4">
    <source>
        <dbReference type="EMBL" id="TRW17027.1"/>
    </source>
</evidence>
<dbReference type="RefSeq" id="WP_143554571.1">
    <property type="nucleotide sequence ID" value="NZ_VJWA01000001.1"/>
</dbReference>
<dbReference type="EMBL" id="VJWA01000001">
    <property type="protein sequence ID" value="TRW17027.1"/>
    <property type="molecule type" value="Genomic_DNA"/>
</dbReference>
<keyword evidence="1" id="KW-0812">Transmembrane</keyword>
<dbReference type="InterPro" id="IPR036890">
    <property type="entry name" value="HATPase_C_sf"/>
</dbReference>
<evidence type="ECO:0000256" key="1">
    <source>
        <dbReference type="SAM" id="Phobius"/>
    </source>
</evidence>
<keyword evidence="4" id="KW-0808">Transferase</keyword>
<dbReference type="InterPro" id="IPR010559">
    <property type="entry name" value="Sig_transdc_His_kin_internal"/>
</dbReference>
<dbReference type="GO" id="GO:0000155">
    <property type="term" value="F:phosphorelay sensor kinase activity"/>
    <property type="evidence" value="ECO:0007669"/>
    <property type="project" value="InterPro"/>
</dbReference>
<accession>A0A552UFM1</accession>
<sequence>MADPEQPPTGRAPPRLAVLSILGFWAFYFSLNSMRAAMWDGPDQFDMLGRRAVVAVFGIMLTGILYLVLRQVEGRTTRTLVLTAILAAVPIALAYSAINYMAFYVVSPSENTLAELAKNPKKLDSPLHHIVDSAVSWYFFIVAWGVLWVAMANAARVRHAERQAARYQAEAQAAQLRALRYQINPHFLFNTLNSLSALVLAGRNADAERMIMTLSTFFRSSLTGDPVADVPLADEIAMQRLYLAIEAVRFPERLLIDIDVPDALADVRVPGLILQPVVENAIKHGVAPTQRPVTVSIRARAVGDWLEIVVEDDGAPAGTAAPSTGTGMRNVCERLAARFGERARCEAGPRLGGGYRVVLGVPMPTTLRWLPRPAAAHA</sequence>
<comment type="caution">
    <text evidence="4">The sequence shown here is derived from an EMBL/GenBank/DDBJ whole genome shotgun (WGS) entry which is preliminary data.</text>
</comment>
<name>A0A552UFM1_9SPHN</name>
<dbReference type="SUPFAM" id="SSF55874">
    <property type="entry name" value="ATPase domain of HSP90 chaperone/DNA topoisomerase II/histidine kinase"/>
    <property type="match status" value="1"/>
</dbReference>
<keyword evidence="4" id="KW-0418">Kinase</keyword>
<keyword evidence="5" id="KW-1185">Reference proteome</keyword>
<dbReference type="Pfam" id="PF06580">
    <property type="entry name" value="His_kinase"/>
    <property type="match status" value="1"/>
</dbReference>
<dbReference type="InterPro" id="IPR050640">
    <property type="entry name" value="Bact_2-comp_sensor_kinase"/>
</dbReference>
<dbReference type="PANTHER" id="PTHR34220:SF7">
    <property type="entry name" value="SENSOR HISTIDINE KINASE YPDA"/>
    <property type="match status" value="1"/>
</dbReference>
<organism evidence="4 5">
    <name type="scientific">Glacieibacterium frigidum</name>
    <dbReference type="NCBI Taxonomy" id="2593303"/>
    <lineage>
        <taxon>Bacteria</taxon>
        <taxon>Pseudomonadati</taxon>
        <taxon>Pseudomonadota</taxon>
        <taxon>Alphaproteobacteria</taxon>
        <taxon>Sphingomonadales</taxon>
        <taxon>Sphingosinicellaceae</taxon>
        <taxon>Glacieibacterium</taxon>
    </lineage>
</organism>
<feature type="transmembrane region" description="Helical" evidence="1">
    <location>
        <begin position="51"/>
        <end position="69"/>
    </location>
</feature>
<dbReference type="Pfam" id="PF02518">
    <property type="entry name" value="HATPase_c"/>
    <property type="match status" value="1"/>
</dbReference>
<keyword evidence="1" id="KW-0472">Membrane</keyword>
<dbReference type="AlphaFoldDB" id="A0A552UFM1"/>
<dbReference type="OrthoDB" id="2514702at2"/>
<reference evidence="4 5" key="1">
    <citation type="submission" date="2019-07" db="EMBL/GenBank/DDBJ databases">
        <title>Novel species isolated from glacier.</title>
        <authorList>
            <person name="Liu Q."/>
            <person name="Xin Y.-H."/>
        </authorList>
    </citation>
    <scope>NUCLEOTIDE SEQUENCE [LARGE SCALE GENOMIC DNA]</scope>
    <source>
        <strain evidence="4 5">LB1R16</strain>
    </source>
</reference>
<protein>
    <submittedName>
        <fullName evidence="4">Sensor histidine kinase</fullName>
    </submittedName>
</protein>
<feature type="domain" description="Histidine kinase/HSP90-like ATPase" evidence="2">
    <location>
        <begin position="272"/>
        <end position="364"/>
    </location>
</feature>
<dbReference type="GO" id="GO:0016020">
    <property type="term" value="C:membrane"/>
    <property type="evidence" value="ECO:0007669"/>
    <property type="project" value="InterPro"/>
</dbReference>
<dbReference type="InterPro" id="IPR003594">
    <property type="entry name" value="HATPase_dom"/>
</dbReference>
<dbReference type="Proteomes" id="UP000317894">
    <property type="component" value="Unassembled WGS sequence"/>
</dbReference>